<dbReference type="Gene3D" id="3.40.50.300">
    <property type="entry name" value="P-loop containing nucleotide triphosphate hydrolases"/>
    <property type="match status" value="2"/>
</dbReference>
<dbReference type="PANTHER" id="PTHR32114:SF2">
    <property type="entry name" value="ABC TRANSPORTER ABCH.3"/>
    <property type="match status" value="1"/>
</dbReference>
<dbReference type="AlphaFoldDB" id="A0A964RT41"/>
<gene>
    <name evidence="6" type="ORF">GKZ28_25920</name>
</gene>
<feature type="coiled-coil region" evidence="4">
    <location>
        <begin position="684"/>
        <end position="711"/>
    </location>
</feature>
<reference evidence="6" key="1">
    <citation type="submission" date="2019-12" db="EMBL/GenBank/DDBJ databases">
        <title>Microbes associate with the intestines of laboratory mice.</title>
        <authorList>
            <person name="Navarre W."/>
            <person name="Wong E."/>
        </authorList>
    </citation>
    <scope>NUCLEOTIDE SEQUENCE</scope>
    <source>
        <strain evidence="6">NM79_F5</strain>
    </source>
</reference>
<comment type="caution">
    <text evidence="6">The sequence shown here is derived from an EMBL/GenBank/DDBJ whole genome shotgun (WGS) entry which is preliminary data.</text>
</comment>
<evidence type="ECO:0000313" key="7">
    <source>
        <dbReference type="Proteomes" id="UP000656077"/>
    </source>
</evidence>
<keyword evidence="4" id="KW-0175">Coiled coil</keyword>
<sequence>MRIKSIHIKNFRVYNLEQDFNFCNQDKIADFVVIYAPNGFGKTSFIDAIEWSFTDRIERFNNNANIKSLLDNEKRVSREKERKLCILRNVNNPEENAHVKIVSDTDEILEVESKEINGIRRCDYTINLKSNNVNREFITKDVSFDSIKENEFKINNLITSDMVNSFLQLDNPTERFKILHKFWDKEDEYDFYMKILALNKELMDKCKSIQQDIKSQNSELKKYKLNNDKLNMFNDLINKFNLYNKQAKITVVEKDKISQYDIQQLSNLKIEKQKSKDILDSNLSKLQLLLSENDTYNTYIINLENMKKNKESIKKLQEKFNEYNRTNKQIEEYIIEARIIKTRCNNYQYIIDNADIYLRKINENNELKSEIDKLQKDNDVKINNNKEILESLKVLKSDYKLKEKEYIKSNQDHALAKDQYKRYSNNRNIINYIRKVNCTFSNTQRKYRDSINMSQEYIKELNIIRSNLVEKCISESTKRCSFSYKISGIIKQSNILIKNYKDNIDEITSLDKNNEHIQNRKDEIINLVKSSFPLMEEGITDRCPLCNSKFDDYVELKKSILSNLNNASIERTLEESIKNKSDLLKKKEEIDKSILDLINKIDEIKKNYTVMSENLSMNENRIKSRQRIISKKLRDKLSQQDEIENILKEICLDNLVDMAENIEVVLEEKIKFNLKGLVKLYDEISCLDRKIEETGNEIQELSLKIQERNNKISTNNNILEIVNIKELLKEYGLNLNNFPDKAIINNDLNIEIEKMSEISLEISRDEGKITEYKLALFGCSKEQIERELEKINRNVHIKEEYVSSYQNRYNLSLKDATNINTELIIKEIEGLTLKKKESEEELALLSSIISFIDIIKECKEELILENKITELNDEYSRVAKKTSEIEEIKKECEKYLDSKIRQAFNLKAINSIYQMIDPHPDLENIKFIPEFTEKETKIHIHAFNENKELAPILYFSSAQVSILALSIFYAQILKNASNLDTIFMDDPIQHLDSINTLAFIDLMRSMITQPELNKQIVLTTNNSEFYELLKLKLNPEYYNSKFIVLESYGEISQC</sequence>
<dbReference type="InterPro" id="IPR038729">
    <property type="entry name" value="Rad50/SbcC_AAA"/>
</dbReference>
<feature type="domain" description="Rad50/SbcC-type AAA" evidence="5">
    <location>
        <begin position="5"/>
        <end position="325"/>
    </location>
</feature>
<evidence type="ECO:0000256" key="3">
    <source>
        <dbReference type="ARBA" id="ARBA00013368"/>
    </source>
</evidence>
<name>A0A964RT41_9CLOT</name>
<proteinExistence type="inferred from homology"/>
<evidence type="ECO:0000256" key="4">
    <source>
        <dbReference type="SAM" id="Coils"/>
    </source>
</evidence>
<organism evidence="6 7">
    <name type="scientific">Clostridium chromiireducens</name>
    <dbReference type="NCBI Taxonomy" id="225345"/>
    <lineage>
        <taxon>Bacteria</taxon>
        <taxon>Bacillati</taxon>
        <taxon>Bacillota</taxon>
        <taxon>Clostridia</taxon>
        <taxon>Eubacteriales</taxon>
        <taxon>Clostridiaceae</taxon>
        <taxon>Clostridium</taxon>
    </lineage>
</organism>
<dbReference type="EMBL" id="WSRQ01000091">
    <property type="protein sequence ID" value="MVX67093.1"/>
    <property type="molecule type" value="Genomic_DNA"/>
</dbReference>
<feature type="coiled-coil region" evidence="4">
    <location>
        <begin position="199"/>
        <end position="226"/>
    </location>
</feature>
<dbReference type="RefSeq" id="WP_160361544.1">
    <property type="nucleotide sequence ID" value="NZ_WSRQ01000091.1"/>
</dbReference>
<dbReference type="PANTHER" id="PTHR32114">
    <property type="entry name" value="ABC TRANSPORTER ABCH.3"/>
    <property type="match status" value="1"/>
</dbReference>
<feature type="coiled-coil region" evidence="4">
    <location>
        <begin position="871"/>
        <end position="898"/>
    </location>
</feature>
<dbReference type="Pfam" id="PF13476">
    <property type="entry name" value="AAA_23"/>
    <property type="match status" value="1"/>
</dbReference>
<evidence type="ECO:0000313" key="6">
    <source>
        <dbReference type="EMBL" id="MVX67093.1"/>
    </source>
</evidence>
<evidence type="ECO:0000259" key="5">
    <source>
        <dbReference type="Pfam" id="PF13476"/>
    </source>
</evidence>
<evidence type="ECO:0000256" key="2">
    <source>
        <dbReference type="ARBA" id="ARBA00011322"/>
    </source>
</evidence>
<accession>A0A964RT41</accession>
<comment type="similarity">
    <text evidence="1">Belongs to the SMC family. SbcC subfamily.</text>
</comment>
<feature type="coiled-coil region" evidence="4">
    <location>
        <begin position="306"/>
        <end position="384"/>
    </location>
</feature>
<dbReference type="Proteomes" id="UP000656077">
    <property type="component" value="Unassembled WGS sequence"/>
</dbReference>
<comment type="subunit">
    <text evidence="2">Heterodimer of SbcC and SbcD.</text>
</comment>
<dbReference type="InterPro" id="IPR027417">
    <property type="entry name" value="P-loop_NTPase"/>
</dbReference>
<dbReference type="SUPFAM" id="SSF52540">
    <property type="entry name" value="P-loop containing nucleoside triphosphate hydrolases"/>
    <property type="match status" value="1"/>
</dbReference>
<evidence type="ECO:0000256" key="1">
    <source>
        <dbReference type="ARBA" id="ARBA00006930"/>
    </source>
</evidence>
<protein>
    <recommendedName>
        <fullName evidence="3">Nuclease SbcCD subunit C</fullName>
    </recommendedName>
</protein>